<dbReference type="SUPFAM" id="SSF53218">
    <property type="entry name" value="Molybdenum cofactor biosynthesis proteins"/>
    <property type="match status" value="1"/>
</dbReference>
<evidence type="ECO:0000256" key="3">
    <source>
        <dbReference type="ARBA" id="ARBA00010763"/>
    </source>
</evidence>
<accession>A0A7I8DAI6</accession>
<dbReference type="InterPro" id="IPR036135">
    <property type="entry name" value="MoeA_linker/N_sf"/>
</dbReference>
<comment type="similarity">
    <text evidence="3 9">Belongs to the MoeA family.</text>
</comment>
<evidence type="ECO:0000256" key="1">
    <source>
        <dbReference type="ARBA" id="ARBA00002901"/>
    </source>
</evidence>
<dbReference type="NCBIfam" id="TIGR00177">
    <property type="entry name" value="molyb_syn"/>
    <property type="match status" value="1"/>
</dbReference>
<reference evidence="12 13" key="1">
    <citation type="submission" date="2020-08" db="EMBL/GenBank/DDBJ databases">
        <title>Complete Genome Sequence of Effusibacillus dendaii Strain skT53, Isolated from Farmland soil.</title>
        <authorList>
            <person name="Konishi T."/>
            <person name="Kawasaki H."/>
        </authorList>
    </citation>
    <scope>NUCLEOTIDE SEQUENCE [LARGE SCALE GENOMIC DNA]</scope>
    <source>
        <strain evidence="13">skT53</strain>
    </source>
</reference>
<gene>
    <name evidence="12" type="ORF">skT53_13570</name>
</gene>
<dbReference type="EMBL" id="AP023366">
    <property type="protein sequence ID" value="BCJ86372.1"/>
    <property type="molecule type" value="Genomic_DNA"/>
</dbReference>
<dbReference type="Gene3D" id="2.170.190.11">
    <property type="entry name" value="Molybdopterin biosynthesis moea protein, domain 3"/>
    <property type="match status" value="1"/>
</dbReference>
<evidence type="ECO:0000256" key="7">
    <source>
        <dbReference type="ARBA" id="ARBA00023150"/>
    </source>
</evidence>
<evidence type="ECO:0000256" key="5">
    <source>
        <dbReference type="ARBA" id="ARBA00021108"/>
    </source>
</evidence>
<evidence type="ECO:0000256" key="9">
    <source>
        <dbReference type="RuleBase" id="RU365090"/>
    </source>
</evidence>
<dbReference type="Pfam" id="PF03454">
    <property type="entry name" value="MoeA_C"/>
    <property type="match status" value="1"/>
</dbReference>
<evidence type="ECO:0000313" key="13">
    <source>
        <dbReference type="Proteomes" id="UP000593802"/>
    </source>
</evidence>
<keyword evidence="7 9" id="KW-0501">Molybdenum cofactor biosynthesis</keyword>
<dbReference type="GO" id="GO:0006777">
    <property type="term" value="P:Mo-molybdopterin cofactor biosynthetic process"/>
    <property type="evidence" value="ECO:0007669"/>
    <property type="project" value="UniProtKB-UniRule"/>
</dbReference>
<dbReference type="GO" id="GO:0005829">
    <property type="term" value="C:cytosol"/>
    <property type="evidence" value="ECO:0007669"/>
    <property type="project" value="TreeGrafter"/>
</dbReference>
<dbReference type="RefSeq" id="WP_200760383.1">
    <property type="nucleotide sequence ID" value="NZ_AP023366.1"/>
</dbReference>
<evidence type="ECO:0000256" key="10">
    <source>
        <dbReference type="SAM" id="MobiDB-lite"/>
    </source>
</evidence>
<dbReference type="NCBIfam" id="NF045515">
    <property type="entry name" value="Glp_gephyrin"/>
    <property type="match status" value="1"/>
</dbReference>
<organism evidence="12 13">
    <name type="scientific">Effusibacillus dendaii</name>
    <dbReference type="NCBI Taxonomy" id="2743772"/>
    <lineage>
        <taxon>Bacteria</taxon>
        <taxon>Bacillati</taxon>
        <taxon>Bacillota</taxon>
        <taxon>Bacilli</taxon>
        <taxon>Bacillales</taxon>
        <taxon>Alicyclobacillaceae</taxon>
        <taxon>Effusibacillus</taxon>
    </lineage>
</organism>
<evidence type="ECO:0000256" key="4">
    <source>
        <dbReference type="ARBA" id="ARBA00013269"/>
    </source>
</evidence>
<feature type="region of interest" description="Disordered" evidence="10">
    <location>
        <begin position="419"/>
        <end position="438"/>
    </location>
</feature>
<keyword evidence="9 12" id="KW-0808">Transferase</keyword>
<proteinExistence type="inferred from homology"/>
<dbReference type="Gene3D" id="3.40.980.10">
    <property type="entry name" value="MoaB/Mog-like domain"/>
    <property type="match status" value="1"/>
</dbReference>
<dbReference type="Gene3D" id="3.90.105.10">
    <property type="entry name" value="Molybdopterin biosynthesis moea protein, domain 2"/>
    <property type="match status" value="1"/>
</dbReference>
<evidence type="ECO:0000256" key="6">
    <source>
        <dbReference type="ARBA" id="ARBA00022505"/>
    </source>
</evidence>
<comment type="pathway">
    <text evidence="2 9">Cofactor biosynthesis; molybdopterin biosynthesis.</text>
</comment>
<evidence type="ECO:0000256" key="8">
    <source>
        <dbReference type="ARBA" id="ARBA00047317"/>
    </source>
</evidence>
<keyword evidence="9" id="KW-0460">Magnesium</keyword>
<dbReference type="UniPathway" id="UPA00344"/>
<dbReference type="InterPro" id="IPR001453">
    <property type="entry name" value="MoaB/Mog_dom"/>
</dbReference>
<sequence>MKFFQVHETSDVLRLIEDTYKPLERTEEVSLYEAFDRVLAEDVVASEDVPGFDRSTVDGYAVRAQDTYGASESMPAFLDVSGVIEMGKEGGAIAPAKAKYIPTGGMMPSGADSVVMVEHAEEVGSLLNVHKQVAPGENVIKKGEDIQAGSRVLQRGHRLQPQDLGVLAAAGVSRVKVFAKPVVGILSTGDEIVPPETKQLRPGEVRDVNTITIGAALQSMGADVLYGGIVKDDLQEYLRRARELFEKVDLLVMSGGSSVGTRDFSVQVMEALGEPGILVHGISLKPGKPTILAKAGHKPVVGLPGHPVSALIVFDLVVRRIVNRLYDRTPHPFDPRIRARLSRNLPSAVGRSDYVRVRLEKRDGEMWAIPVFGKSGLISVISESDGVIEIPARKEGLLQGEWVNVNCFVTERGIVSEEEDLSGRHSAQRGTEETPDCC</sequence>
<dbReference type="GO" id="GO:0046872">
    <property type="term" value="F:metal ion binding"/>
    <property type="evidence" value="ECO:0007669"/>
    <property type="project" value="UniProtKB-UniRule"/>
</dbReference>
<dbReference type="PANTHER" id="PTHR10192">
    <property type="entry name" value="MOLYBDOPTERIN BIOSYNTHESIS PROTEIN"/>
    <property type="match status" value="1"/>
</dbReference>
<comment type="catalytic activity">
    <reaction evidence="8">
        <text>adenylyl-molybdopterin + molybdate = Mo-molybdopterin + AMP + H(+)</text>
        <dbReference type="Rhea" id="RHEA:35047"/>
        <dbReference type="ChEBI" id="CHEBI:15378"/>
        <dbReference type="ChEBI" id="CHEBI:36264"/>
        <dbReference type="ChEBI" id="CHEBI:62727"/>
        <dbReference type="ChEBI" id="CHEBI:71302"/>
        <dbReference type="ChEBI" id="CHEBI:456215"/>
        <dbReference type="EC" id="2.10.1.1"/>
    </reaction>
</comment>
<evidence type="ECO:0000313" key="12">
    <source>
        <dbReference type="EMBL" id="BCJ86372.1"/>
    </source>
</evidence>
<keyword evidence="9" id="KW-0479">Metal-binding</keyword>
<dbReference type="Gene3D" id="2.40.340.10">
    <property type="entry name" value="MoeA, C-terminal, domain IV"/>
    <property type="match status" value="1"/>
</dbReference>
<dbReference type="Pfam" id="PF03453">
    <property type="entry name" value="MoeA_N"/>
    <property type="match status" value="1"/>
</dbReference>
<comment type="function">
    <text evidence="1 9">Catalyzes the insertion of molybdate into adenylated molybdopterin with the concomitant release of AMP.</text>
</comment>
<dbReference type="GO" id="GO:0061599">
    <property type="term" value="F:molybdopterin molybdotransferase activity"/>
    <property type="evidence" value="ECO:0007669"/>
    <property type="project" value="UniProtKB-UniRule"/>
</dbReference>
<dbReference type="KEGG" id="eff:skT53_13570"/>
<name>A0A7I8DAI6_9BACL</name>
<dbReference type="SMART" id="SM00852">
    <property type="entry name" value="MoCF_biosynth"/>
    <property type="match status" value="1"/>
</dbReference>
<dbReference type="InterPro" id="IPR036688">
    <property type="entry name" value="MoeA_C_domain_IV_sf"/>
</dbReference>
<dbReference type="PANTHER" id="PTHR10192:SF5">
    <property type="entry name" value="GEPHYRIN"/>
    <property type="match status" value="1"/>
</dbReference>
<dbReference type="InterPro" id="IPR038987">
    <property type="entry name" value="MoeA-like"/>
</dbReference>
<protein>
    <recommendedName>
        <fullName evidence="5 9">Molybdopterin molybdenumtransferase</fullName>
        <ecNumber evidence="4 9">2.10.1.1</ecNumber>
    </recommendedName>
</protein>
<dbReference type="InterPro" id="IPR005110">
    <property type="entry name" value="MoeA_linker/N"/>
</dbReference>
<evidence type="ECO:0000259" key="11">
    <source>
        <dbReference type="SMART" id="SM00852"/>
    </source>
</evidence>
<comment type="cofactor">
    <cofactor evidence="9">
        <name>Mg(2+)</name>
        <dbReference type="ChEBI" id="CHEBI:18420"/>
    </cofactor>
</comment>
<dbReference type="InterPro" id="IPR036425">
    <property type="entry name" value="MoaB/Mog-like_dom_sf"/>
</dbReference>
<dbReference type="Proteomes" id="UP000593802">
    <property type="component" value="Chromosome"/>
</dbReference>
<feature type="domain" description="MoaB/Mog" evidence="11">
    <location>
        <begin position="184"/>
        <end position="324"/>
    </location>
</feature>
<dbReference type="CDD" id="cd00887">
    <property type="entry name" value="MoeA"/>
    <property type="match status" value="1"/>
</dbReference>
<evidence type="ECO:0000256" key="2">
    <source>
        <dbReference type="ARBA" id="ARBA00005046"/>
    </source>
</evidence>
<keyword evidence="6 9" id="KW-0500">Molybdenum</keyword>
<dbReference type="SUPFAM" id="SSF63867">
    <property type="entry name" value="MoeA C-terminal domain-like"/>
    <property type="match status" value="1"/>
</dbReference>
<keyword evidence="13" id="KW-1185">Reference proteome</keyword>
<dbReference type="EC" id="2.10.1.1" evidence="4 9"/>
<dbReference type="InterPro" id="IPR005111">
    <property type="entry name" value="MoeA_C_domain_IV"/>
</dbReference>
<dbReference type="Pfam" id="PF00994">
    <property type="entry name" value="MoCF_biosynth"/>
    <property type="match status" value="1"/>
</dbReference>
<dbReference type="AlphaFoldDB" id="A0A7I8DAI6"/>
<dbReference type="SUPFAM" id="SSF63882">
    <property type="entry name" value="MoeA N-terminal region -like"/>
    <property type="match status" value="1"/>
</dbReference>